<dbReference type="Gene3D" id="3.40.50.2300">
    <property type="match status" value="1"/>
</dbReference>
<dbReference type="SMART" id="SM00448">
    <property type="entry name" value="REC"/>
    <property type="match status" value="1"/>
</dbReference>
<evidence type="ECO:0000313" key="10">
    <source>
        <dbReference type="Proteomes" id="UP000095558"/>
    </source>
</evidence>
<dbReference type="OrthoDB" id="9794370at2"/>
<dbReference type="InterPro" id="IPR020449">
    <property type="entry name" value="Tscrpt_reg_AraC-type_HTH"/>
</dbReference>
<dbReference type="EMBL" id="CYZV01000016">
    <property type="protein sequence ID" value="CUO17781.1"/>
    <property type="molecule type" value="Genomic_DNA"/>
</dbReference>
<feature type="domain" description="Response regulatory" evidence="8">
    <location>
        <begin position="2"/>
        <end position="122"/>
    </location>
</feature>
<dbReference type="GO" id="GO:0003700">
    <property type="term" value="F:DNA-binding transcription factor activity"/>
    <property type="evidence" value="ECO:0007669"/>
    <property type="project" value="InterPro"/>
</dbReference>
<organism evidence="9 10">
    <name type="scientific">Clostridium disporicum</name>
    <dbReference type="NCBI Taxonomy" id="84024"/>
    <lineage>
        <taxon>Bacteria</taxon>
        <taxon>Bacillati</taxon>
        <taxon>Bacillota</taxon>
        <taxon>Clostridia</taxon>
        <taxon>Eubacteriales</taxon>
        <taxon>Clostridiaceae</taxon>
        <taxon>Clostridium</taxon>
    </lineage>
</organism>
<reference evidence="9 10" key="1">
    <citation type="submission" date="2015-09" db="EMBL/GenBank/DDBJ databases">
        <authorList>
            <consortium name="Pathogen Informatics"/>
        </authorList>
    </citation>
    <scope>NUCLEOTIDE SEQUENCE [LARGE SCALE GENOMIC DNA]</scope>
    <source>
        <strain evidence="9 10">2789STDY5834855</strain>
    </source>
</reference>
<dbReference type="Proteomes" id="UP000095558">
    <property type="component" value="Unassembled WGS sequence"/>
</dbReference>
<dbReference type="GO" id="GO:0043565">
    <property type="term" value="F:sequence-specific DNA binding"/>
    <property type="evidence" value="ECO:0007669"/>
    <property type="project" value="InterPro"/>
</dbReference>
<dbReference type="RefSeq" id="WP_055276270.1">
    <property type="nucleotide sequence ID" value="NZ_CYYT01000025.1"/>
</dbReference>
<evidence type="ECO:0000256" key="1">
    <source>
        <dbReference type="ARBA" id="ARBA00018672"/>
    </source>
</evidence>
<dbReference type="InterPro" id="IPR018062">
    <property type="entry name" value="HTH_AraC-typ_CS"/>
</dbReference>
<keyword evidence="6" id="KW-0597">Phosphoprotein</keyword>
<sequence length="422" mass="49568">MRIIVVDDDKIIRMGLIKILNKLFENHEIVGDFQNGLLAFEYLKENDGQVDLVITDIKMPIMTGIQFVEKANKELKHPPIFLVLSGYDEFTYVRDTMKYGAFNYLLKPIKKDELKKVVEEVEIKIEELKKKDKIMTKSIEVIKKDFFKHLLFSNSDINIRTDKSLLENIQLDEGYYYQMVVLPINKEEKEFNNKLLNSYFKEVSNNNKIEYIYFLYSDNVYIVFYFNGNEISNISDVTNLIDEKSNVFIENGISVFILECTNKIWEVREHSKLVRKVKEKMLYNKNSKKYYVDDLNELSDILEDDKNLYSATSIKLAIQFITKNFNNNITLKDVADEVFLSQNYLSELFKKETGEGFYEFLSNYRVKRAKELLVTTNLKIYEVAESVGYNDSITFGRAFKKITGTTPNNFRNNKAREKSIAR</sequence>
<dbReference type="GO" id="GO:0000160">
    <property type="term" value="P:phosphorelay signal transduction system"/>
    <property type="evidence" value="ECO:0007669"/>
    <property type="project" value="InterPro"/>
</dbReference>
<feature type="modified residue" description="4-aspartylphosphate" evidence="6">
    <location>
        <position position="56"/>
    </location>
</feature>
<evidence type="ECO:0000256" key="5">
    <source>
        <dbReference type="ARBA" id="ARBA00024867"/>
    </source>
</evidence>
<dbReference type="Gene3D" id="1.10.10.60">
    <property type="entry name" value="Homeodomain-like"/>
    <property type="match status" value="2"/>
</dbReference>
<protein>
    <recommendedName>
        <fullName evidence="1">Stage 0 sporulation protein A homolog</fullName>
    </recommendedName>
</protein>
<dbReference type="PROSITE" id="PS01124">
    <property type="entry name" value="HTH_ARAC_FAMILY_2"/>
    <property type="match status" value="1"/>
</dbReference>
<dbReference type="InterPro" id="IPR018060">
    <property type="entry name" value="HTH_AraC"/>
</dbReference>
<dbReference type="Pfam" id="PF12833">
    <property type="entry name" value="HTH_18"/>
    <property type="match status" value="1"/>
</dbReference>
<dbReference type="PANTHER" id="PTHR43280">
    <property type="entry name" value="ARAC-FAMILY TRANSCRIPTIONAL REGULATOR"/>
    <property type="match status" value="1"/>
</dbReference>
<comment type="function">
    <text evidence="5">May play the central regulatory role in sporulation. It may be an element of the effector pathway responsible for the activation of sporulation genes in response to nutritional stress. Spo0A may act in concert with spo0H (a sigma factor) to control the expression of some genes that are critical to the sporulation process.</text>
</comment>
<evidence type="ECO:0000256" key="6">
    <source>
        <dbReference type="PROSITE-ProRule" id="PRU00169"/>
    </source>
</evidence>
<dbReference type="InterPro" id="IPR011006">
    <property type="entry name" value="CheY-like_superfamily"/>
</dbReference>
<dbReference type="AlphaFoldDB" id="A0A174GSW6"/>
<dbReference type="InterPro" id="IPR009057">
    <property type="entry name" value="Homeodomain-like_sf"/>
</dbReference>
<keyword evidence="4" id="KW-0804">Transcription</keyword>
<accession>A0A174GSW6</accession>
<name>A0A174GSW6_9CLOT</name>
<keyword evidence="2" id="KW-0805">Transcription regulation</keyword>
<dbReference type="PRINTS" id="PR00032">
    <property type="entry name" value="HTHARAC"/>
</dbReference>
<dbReference type="Pfam" id="PF00072">
    <property type="entry name" value="Response_reg"/>
    <property type="match status" value="1"/>
</dbReference>
<evidence type="ECO:0000313" key="9">
    <source>
        <dbReference type="EMBL" id="CUO17781.1"/>
    </source>
</evidence>
<dbReference type="SUPFAM" id="SSF52172">
    <property type="entry name" value="CheY-like"/>
    <property type="match status" value="1"/>
</dbReference>
<dbReference type="SUPFAM" id="SSF46689">
    <property type="entry name" value="Homeodomain-like"/>
    <property type="match status" value="2"/>
</dbReference>
<dbReference type="PROSITE" id="PS50110">
    <property type="entry name" value="RESPONSE_REGULATORY"/>
    <property type="match status" value="1"/>
</dbReference>
<evidence type="ECO:0000256" key="4">
    <source>
        <dbReference type="ARBA" id="ARBA00023163"/>
    </source>
</evidence>
<dbReference type="PANTHER" id="PTHR43280:SF28">
    <property type="entry name" value="HTH-TYPE TRANSCRIPTIONAL ACTIVATOR RHAS"/>
    <property type="match status" value="1"/>
</dbReference>
<dbReference type="PROSITE" id="PS00041">
    <property type="entry name" value="HTH_ARAC_FAMILY_1"/>
    <property type="match status" value="1"/>
</dbReference>
<evidence type="ECO:0000256" key="2">
    <source>
        <dbReference type="ARBA" id="ARBA00023015"/>
    </source>
</evidence>
<keyword evidence="3" id="KW-0238">DNA-binding</keyword>
<dbReference type="SMART" id="SM00342">
    <property type="entry name" value="HTH_ARAC"/>
    <property type="match status" value="1"/>
</dbReference>
<feature type="domain" description="HTH araC/xylS-type" evidence="7">
    <location>
        <begin position="315"/>
        <end position="413"/>
    </location>
</feature>
<gene>
    <name evidence="9" type="primary">btr_1</name>
    <name evidence="9" type="ORF">ERS852470_01635</name>
</gene>
<evidence type="ECO:0000259" key="8">
    <source>
        <dbReference type="PROSITE" id="PS50110"/>
    </source>
</evidence>
<dbReference type="CDD" id="cd17536">
    <property type="entry name" value="REC_YesN-like"/>
    <property type="match status" value="1"/>
</dbReference>
<dbReference type="InterPro" id="IPR001789">
    <property type="entry name" value="Sig_transdc_resp-reg_receiver"/>
</dbReference>
<proteinExistence type="predicted"/>
<evidence type="ECO:0000256" key="3">
    <source>
        <dbReference type="ARBA" id="ARBA00023125"/>
    </source>
</evidence>
<evidence type="ECO:0000259" key="7">
    <source>
        <dbReference type="PROSITE" id="PS01124"/>
    </source>
</evidence>